<dbReference type="Pfam" id="PF00107">
    <property type="entry name" value="ADH_zinc_N"/>
    <property type="match status" value="1"/>
</dbReference>
<dbReference type="InterPro" id="IPR020843">
    <property type="entry name" value="ER"/>
</dbReference>
<comment type="subunit">
    <text evidence="2">Monomer.</text>
</comment>
<dbReference type="PANTHER" id="PTHR45348:SF2">
    <property type="entry name" value="ZINC-TYPE ALCOHOL DEHYDROGENASE-LIKE PROTEIN C2E1P3.01"/>
    <property type="match status" value="1"/>
</dbReference>
<dbReference type="SUPFAM" id="SSF51735">
    <property type="entry name" value="NAD(P)-binding Rossmann-fold domains"/>
    <property type="match status" value="1"/>
</dbReference>
<protein>
    <submittedName>
        <fullName evidence="5">Putative alcohol dehydrogenase</fullName>
    </submittedName>
</protein>
<dbReference type="InterPro" id="IPR013154">
    <property type="entry name" value="ADH-like_N"/>
</dbReference>
<sequence length="353" mass="37721">MTTPAIVNLKPGKGVSLQTVPLPKLRADWVLVDVKAVALNPTDWKKIDYGEADLGARAGCDYAGVVKEVGGNVTSFKKGDRIGAFVHGGDRTNHDNGAFAKVIIAKAAAQFKIPANISFEEAATMGVALVTVGQSLYKSLQLPLPTRPAEKPFPVLIYAASTSIGMYGIQFAKASGLQVVATSSPHNFDMLKALGADAVFDYHSSSCGADIREYTKNQLQYSWDCMGTGAEICAAAMSNESKVLYTTINPVSGKSMVAMRKLNPKVSTPIFTMAYDALGEPYWVGGRPAHPRPDETEYARAFLDICQDLLAKEVIKPIRLSLNQTGSGLDGVVKGLEVLRAGKVSGTKLVYTL</sequence>
<dbReference type="InterPro" id="IPR047122">
    <property type="entry name" value="Trans-enoyl_RdTase-like"/>
</dbReference>
<dbReference type="SMART" id="SM00829">
    <property type="entry name" value="PKS_ER"/>
    <property type="match status" value="1"/>
</dbReference>
<organism evidence="5 6">
    <name type="scientific">Periconia macrospinosa</name>
    <dbReference type="NCBI Taxonomy" id="97972"/>
    <lineage>
        <taxon>Eukaryota</taxon>
        <taxon>Fungi</taxon>
        <taxon>Dikarya</taxon>
        <taxon>Ascomycota</taxon>
        <taxon>Pezizomycotina</taxon>
        <taxon>Dothideomycetes</taxon>
        <taxon>Pleosporomycetidae</taxon>
        <taxon>Pleosporales</taxon>
        <taxon>Massarineae</taxon>
        <taxon>Periconiaceae</taxon>
        <taxon>Periconia</taxon>
    </lineage>
</organism>
<dbReference type="Gene3D" id="3.90.180.10">
    <property type="entry name" value="Medium-chain alcohol dehydrogenases, catalytic domain"/>
    <property type="match status" value="1"/>
</dbReference>
<dbReference type="InterPro" id="IPR011032">
    <property type="entry name" value="GroES-like_sf"/>
</dbReference>
<proteinExistence type="inferred from homology"/>
<dbReference type="Gene3D" id="3.40.50.720">
    <property type="entry name" value="NAD(P)-binding Rossmann-like Domain"/>
    <property type="match status" value="1"/>
</dbReference>
<dbReference type="OrthoDB" id="48317at2759"/>
<comment type="similarity">
    <text evidence="1">Belongs to the zinc-containing alcohol dehydrogenase family.</text>
</comment>
<dbReference type="CDD" id="cd08249">
    <property type="entry name" value="enoyl_reductase_like"/>
    <property type="match status" value="1"/>
</dbReference>
<dbReference type="InterPro" id="IPR013149">
    <property type="entry name" value="ADH-like_C"/>
</dbReference>
<evidence type="ECO:0000256" key="1">
    <source>
        <dbReference type="ARBA" id="ARBA00008072"/>
    </source>
</evidence>
<evidence type="ECO:0000313" key="5">
    <source>
        <dbReference type="EMBL" id="PVH93234.1"/>
    </source>
</evidence>
<dbReference type="SUPFAM" id="SSF50129">
    <property type="entry name" value="GroES-like"/>
    <property type="match status" value="1"/>
</dbReference>
<dbReference type="GO" id="GO:0016651">
    <property type="term" value="F:oxidoreductase activity, acting on NAD(P)H"/>
    <property type="evidence" value="ECO:0007669"/>
    <property type="project" value="InterPro"/>
</dbReference>
<dbReference type="STRING" id="97972.A0A2V1D7K4"/>
<dbReference type="EMBL" id="KZ805604">
    <property type="protein sequence ID" value="PVH93234.1"/>
    <property type="molecule type" value="Genomic_DNA"/>
</dbReference>
<evidence type="ECO:0000256" key="2">
    <source>
        <dbReference type="ARBA" id="ARBA00011245"/>
    </source>
</evidence>
<reference evidence="5 6" key="1">
    <citation type="journal article" date="2018" name="Sci. Rep.">
        <title>Comparative genomics provides insights into the lifestyle and reveals functional heterogeneity of dark septate endophytic fungi.</title>
        <authorList>
            <person name="Knapp D.G."/>
            <person name="Nemeth J.B."/>
            <person name="Barry K."/>
            <person name="Hainaut M."/>
            <person name="Henrissat B."/>
            <person name="Johnson J."/>
            <person name="Kuo A."/>
            <person name="Lim J.H.P."/>
            <person name="Lipzen A."/>
            <person name="Nolan M."/>
            <person name="Ohm R.A."/>
            <person name="Tamas L."/>
            <person name="Grigoriev I.V."/>
            <person name="Spatafora J.W."/>
            <person name="Nagy L.G."/>
            <person name="Kovacs G.M."/>
        </authorList>
    </citation>
    <scope>NUCLEOTIDE SEQUENCE [LARGE SCALE GENOMIC DNA]</scope>
    <source>
        <strain evidence="5 6">DSE2036</strain>
    </source>
</reference>
<keyword evidence="3" id="KW-0560">Oxidoreductase</keyword>
<accession>A0A2V1D7K4</accession>
<evidence type="ECO:0000256" key="3">
    <source>
        <dbReference type="ARBA" id="ARBA00023002"/>
    </source>
</evidence>
<dbReference type="AlphaFoldDB" id="A0A2V1D7K4"/>
<dbReference type="Proteomes" id="UP000244855">
    <property type="component" value="Unassembled WGS sequence"/>
</dbReference>
<dbReference type="InterPro" id="IPR036291">
    <property type="entry name" value="NAD(P)-bd_dom_sf"/>
</dbReference>
<evidence type="ECO:0000313" key="6">
    <source>
        <dbReference type="Proteomes" id="UP000244855"/>
    </source>
</evidence>
<dbReference type="PANTHER" id="PTHR45348">
    <property type="entry name" value="HYPOTHETICAL OXIDOREDUCTASE (EUROFUNG)"/>
    <property type="match status" value="1"/>
</dbReference>
<name>A0A2V1D7K4_9PLEO</name>
<feature type="domain" description="Enoyl reductase (ER)" evidence="4">
    <location>
        <begin position="14"/>
        <end position="350"/>
    </location>
</feature>
<gene>
    <name evidence="5" type="ORF">DM02DRAFT_733231</name>
</gene>
<dbReference type="Pfam" id="PF08240">
    <property type="entry name" value="ADH_N"/>
    <property type="match status" value="1"/>
</dbReference>
<keyword evidence="6" id="KW-1185">Reference proteome</keyword>
<evidence type="ECO:0000259" key="4">
    <source>
        <dbReference type="SMART" id="SM00829"/>
    </source>
</evidence>